<feature type="DNA-binding region" description="H-T-H motif" evidence="2">
    <location>
        <begin position="50"/>
        <end position="69"/>
    </location>
</feature>
<dbReference type="Pfam" id="PF00440">
    <property type="entry name" value="TetR_N"/>
    <property type="match status" value="1"/>
</dbReference>
<dbReference type="InterPro" id="IPR001647">
    <property type="entry name" value="HTH_TetR"/>
</dbReference>
<gene>
    <name evidence="5" type="ORF">ACFQS1_05890</name>
</gene>
<dbReference type="PANTHER" id="PTHR30055">
    <property type="entry name" value="HTH-TYPE TRANSCRIPTIONAL REGULATOR RUTR"/>
    <property type="match status" value="1"/>
</dbReference>
<comment type="caution">
    <text evidence="5">The sequence shown here is derived from an EMBL/GenBank/DDBJ whole genome shotgun (WGS) entry which is preliminary data.</text>
</comment>
<feature type="domain" description="HTH tetR-type" evidence="4">
    <location>
        <begin position="27"/>
        <end position="87"/>
    </location>
</feature>
<dbReference type="InterPro" id="IPR009057">
    <property type="entry name" value="Homeodomain-like_sf"/>
</dbReference>
<evidence type="ECO:0000256" key="3">
    <source>
        <dbReference type="SAM" id="MobiDB-lite"/>
    </source>
</evidence>
<keyword evidence="6" id="KW-1185">Reference proteome</keyword>
<dbReference type="PANTHER" id="PTHR30055:SF226">
    <property type="entry name" value="HTH-TYPE TRANSCRIPTIONAL REGULATOR PKSA"/>
    <property type="match status" value="1"/>
</dbReference>
<dbReference type="SUPFAM" id="SSF46689">
    <property type="entry name" value="Homeodomain-like"/>
    <property type="match status" value="1"/>
</dbReference>
<protein>
    <submittedName>
        <fullName evidence="5">TetR/AcrR family transcriptional regulator</fullName>
    </submittedName>
</protein>
<sequence>MTGPAAKGRVRKATPPTPTGRVLLGRQDRRRAVIEGARHAFARNGFAATVLDEVAAEAGISKVILYRHFDSKASLYQAVLDDVAERLTEAVRAPSGLGAGSLSALAAFAADDPDGFRLLFIHAAHEPEFQSYAVELSTEAIAISDDHLRDRIPDEGLRRWASRLMPALAIEVIESWLDSGRPGTPETAADAARTMLHTMTAVISKSAGPT</sequence>
<organism evidence="5 6">
    <name type="scientific">Paractinoplanes rhizophilus</name>
    <dbReference type="NCBI Taxonomy" id="1416877"/>
    <lineage>
        <taxon>Bacteria</taxon>
        <taxon>Bacillati</taxon>
        <taxon>Actinomycetota</taxon>
        <taxon>Actinomycetes</taxon>
        <taxon>Micromonosporales</taxon>
        <taxon>Micromonosporaceae</taxon>
        <taxon>Paractinoplanes</taxon>
    </lineage>
</organism>
<keyword evidence="1 2" id="KW-0238">DNA-binding</keyword>
<dbReference type="RefSeq" id="WP_378965066.1">
    <property type="nucleotide sequence ID" value="NZ_JBHTBJ010000003.1"/>
</dbReference>
<dbReference type="PRINTS" id="PR00455">
    <property type="entry name" value="HTHTETR"/>
</dbReference>
<dbReference type="Proteomes" id="UP001596548">
    <property type="component" value="Unassembled WGS sequence"/>
</dbReference>
<evidence type="ECO:0000313" key="5">
    <source>
        <dbReference type="EMBL" id="MFC7273502.1"/>
    </source>
</evidence>
<evidence type="ECO:0000259" key="4">
    <source>
        <dbReference type="PROSITE" id="PS50977"/>
    </source>
</evidence>
<dbReference type="PROSITE" id="PS50977">
    <property type="entry name" value="HTH_TETR_2"/>
    <property type="match status" value="1"/>
</dbReference>
<evidence type="ECO:0000313" key="6">
    <source>
        <dbReference type="Proteomes" id="UP001596548"/>
    </source>
</evidence>
<evidence type="ECO:0000256" key="2">
    <source>
        <dbReference type="PROSITE-ProRule" id="PRU00335"/>
    </source>
</evidence>
<feature type="region of interest" description="Disordered" evidence="3">
    <location>
        <begin position="1"/>
        <end position="21"/>
    </location>
</feature>
<name>A0ABW2HKD6_9ACTN</name>
<dbReference type="InterPro" id="IPR050109">
    <property type="entry name" value="HTH-type_TetR-like_transc_reg"/>
</dbReference>
<accession>A0ABW2HKD6</accession>
<dbReference type="EMBL" id="JBHTBJ010000003">
    <property type="protein sequence ID" value="MFC7273502.1"/>
    <property type="molecule type" value="Genomic_DNA"/>
</dbReference>
<proteinExistence type="predicted"/>
<reference evidence="6" key="1">
    <citation type="journal article" date="2019" name="Int. J. Syst. Evol. Microbiol.">
        <title>The Global Catalogue of Microorganisms (GCM) 10K type strain sequencing project: providing services to taxonomists for standard genome sequencing and annotation.</title>
        <authorList>
            <consortium name="The Broad Institute Genomics Platform"/>
            <consortium name="The Broad Institute Genome Sequencing Center for Infectious Disease"/>
            <person name="Wu L."/>
            <person name="Ma J."/>
        </authorList>
    </citation>
    <scope>NUCLEOTIDE SEQUENCE [LARGE SCALE GENOMIC DNA]</scope>
    <source>
        <strain evidence="6">XZYJT-10</strain>
    </source>
</reference>
<evidence type="ECO:0000256" key="1">
    <source>
        <dbReference type="ARBA" id="ARBA00023125"/>
    </source>
</evidence>
<dbReference type="Gene3D" id="1.10.357.10">
    <property type="entry name" value="Tetracycline Repressor, domain 2"/>
    <property type="match status" value="1"/>
</dbReference>